<dbReference type="Proteomes" id="UP001214976">
    <property type="component" value="Unassembled WGS sequence"/>
</dbReference>
<gene>
    <name evidence="2" type="ORF">P7M15_09480</name>
    <name evidence="1" type="ORF">P7M32_07115</name>
</gene>
<proteinExistence type="predicted"/>
<dbReference type="PANTHER" id="PTHR36849">
    <property type="entry name" value="CYTOPLASMIC PROTEIN-RELATED"/>
    <property type="match status" value="1"/>
</dbReference>
<protein>
    <submittedName>
        <fullName evidence="2">DUF488 family protein</fullName>
    </submittedName>
</protein>
<dbReference type="PANTHER" id="PTHR36849:SF1">
    <property type="entry name" value="CYTOPLASMIC PROTEIN"/>
    <property type="match status" value="1"/>
</dbReference>
<comment type="caution">
    <text evidence="2">The sequence shown here is derived from an EMBL/GenBank/DDBJ whole genome shotgun (WGS) entry which is preliminary data.</text>
</comment>
<evidence type="ECO:0000313" key="2">
    <source>
        <dbReference type="EMBL" id="MDG2950740.1"/>
    </source>
</evidence>
<dbReference type="RefSeq" id="WP_317477689.1">
    <property type="nucleotide sequence ID" value="NZ_JARQTW010000016.1"/>
</dbReference>
<sequence length="120" mass="14207">MFKVQRIYDFNPTEQDCAVFVDRLYPRGVTKEKFARCRWLKEVCPSSELRKFYHENPQTNYPEFVRLYRLELGNDPQQQGLAMLKQLEKSRSQVTLLTAVKDVEHSHIPVLLQTLADFTE</sequence>
<evidence type="ECO:0000313" key="3">
    <source>
        <dbReference type="Proteomes" id="UP001214976"/>
    </source>
</evidence>
<dbReference type="EMBL" id="JARQTW010000016">
    <property type="protein sequence ID" value="MDG2950740.1"/>
    <property type="molecule type" value="Genomic_DNA"/>
</dbReference>
<dbReference type="InterPro" id="IPR052552">
    <property type="entry name" value="YeaO-like"/>
</dbReference>
<dbReference type="EMBL" id="JARQTX010000006">
    <property type="protein sequence ID" value="MDG2946198.1"/>
    <property type="molecule type" value="Genomic_DNA"/>
</dbReference>
<dbReference type="Pfam" id="PF22752">
    <property type="entry name" value="DUF488-N3i"/>
    <property type="match status" value="1"/>
</dbReference>
<evidence type="ECO:0000313" key="4">
    <source>
        <dbReference type="Proteomes" id="UP001216057"/>
    </source>
</evidence>
<reference evidence="2 4" key="1">
    <citation type="submission" date="2023-03" db="EMBL/GenBank/DDBJ databases">
        <title>Classification of Bisgaard taxon 6 and taxon 10 as Exercitatus varius gen. nov., spec. nov.</title>
        <authorList>
            <person name="Christensen H."/>
        </authorList>
    </citation>
    <scope>NUCLEOTIDE SEQUENCE</scope>
    <source>
        <strain evidence="1 4">23350_01</strain>
        <strain evidence="2">86116</strain>
    </source>
</reference>
<evidence type="ECO:0000313" key="1">
    <source>
        <dbReference type="EMBL" id="MDG2946198.1"/>
    </source>
</evidence>
<keyword evidence="4" id="KW-1185">Reference proteome</keyword>
<organism evidence="2 3">
    <name type="scientific">Exercitatus varius</name>
    <dbReference type="NCBI Taxonomy" id="67857"/>
    <lineage>
        <taxon>Bacteria</taxon>
        <taxon>Pseudomonadati</taxon>
        <taxon>Pseudomonadota</taxon>
        <taxon>Gammaproteobacteria</taxon>
        <taxon>Pasteurellales</taxon>
        <taxon>Pasteurellaceae</taxon>
        <taxon>Exercitatus</taxon>
    </lineage>
</organism>
<accession>A0AAW6QAW3</accession>
<name>A0AAW6QAW3_9PAST</name>
<dbReference type="Proteomes" id="UP001216057">
    <property type="component" value="Unassembled WGS sequence"/>
</dbReference>
<dbReference type="AlphaFoldDB" id="A0AAW6QAW3"/>